<comment type="subcellular location">
    <subcellularLocation>
        <location evidence="1 7">Cell membrane</location>
        <topology evidence="1 7">Multi-pass membrane protein</topology>
    </subcellularLocation>
</comment>
<dbReference type="Proteomes" id="UP000033163">
    <property type="component" value="Chromosome I"/>
</dbReference>
<dbReference type="EMBL" id="LN831776">
    <property type="protein sequence ID" value="CQR57271.1"/>
    <property type="molecule type" value="Genomic_DNA"/>
</dbReference>
<proteinExistence type="inferred from homology"/>
<dbReference type="KEGG" id="pri:PRIO_4869"/>
<dbReference type="PROSITE" id="PS50928">
    <property type="entry name" value="ABC_TM1"/>
    <property type="match status" value="1"/>
</dbReference>
<accession>A0A0E4HCI9</accession>
<reference evidence="10" key="1">
    <citation type="submission" date="2015-03" db="EMBL/GenBank/DDBJ databases">
        <authorList>
            <person name="Wibberg D."/>
        </authorList>
    </citation>
    <scope>NUCLEOTIDE SEQUENCE [LARGE SCALE GENOMIC DNA]</scope>
</reference>
<dbReference type="AlphaFoldDB" id="A0A0E4HCI9"/>
<comment type="similarity">
    <text evidence="7">Belongs to the binding-protein-dependent transport system permease family.</text>
</comment>
<dbReference type="SUPFAM" id="SSF161098">
    <property type="entry name" value="MetI-like"/>
    <property type="match status" value="1"/>
</dbReference>
<evidence type="ECO:0000256" key="6">
    <source>
        <dbReference type="ARBA" id="ARBA00023136"/>
    </source>
</evidence>
<organism evidence="9 10">
    <name type="scientific">Paenibacillus riograndensis SBR5</name>
    <dbReference type="NCBI Taxonomy" id="1073571"/>
    <lineage>
        <taxon>Bacteria</taxon>
        <taxon>Bacillati</taxon>
        <taxon>Bacillota</taxon>
        <taxon>Bacilli</taxon>
        <taxon>Bacillales</taxon>
        <taxon>Paenibacillaceae</taxon>
        <taxon>Paenibacillus</taxon>
        <taxon>Paenibacillus sonchi group</taxon>
    </lineage>
</organism>
<evidence type="ECO:0000313" key="9">
    <source>
        <dbReference type="EMBL" id="CQR57271.1"/>
    </source>
</evidence>
<evidence type="ECO:0000256" key="2">
    <source>
        <dbReference type="ARBA" id="ARBA00022448"/>
    </source>
</evidence>
<dbReference type="PANTHER" id="PTHR43744">
    <property type="entry name" value="ABC TRANSPORTER PERMEASE PROTEIN MG189-RELATED-RELATED"/>
    <property type="match status" value="1"/>
</dbReference>
<dbReference type="GO" id="GO:0055085">
    <property type="term" value="P:transmembrane transport"/>
    <property type="evidence" value="ECO:0007669"/>
    <property type="project" value="InterPro"/>
</dbReference>
<feature type="domain" description="ABC transmembrane type-1" evidence="8">
    <location>
        <begin position="72"/>
        <end position="267"/>
    </location>
</feature>
<feature type="transmembrane region" description="Helical" evidence="7">
    <location>
        <begin position="143"/>
        <end position="166"/>
    </location>
</feature>
<keyword evidence="3" id="KW-1003">Cell membrane</keyword>
<evidence type="ECO:0000259" key="8">
    <source>
        <dbReference type="PROSITE" id="PS50928"/>
    </source>
</evidence>
<feature type="transmembrane region" description="Helical" evidence="7">
    <location>
        <begin position="246"/>
        <end position="267"/>
    </location>
</feature>
<evidence type="ECO:0000256" key="4">
    <source>
        <dbReference type="ARBA" id="ARBA00022692"/>
    </source>
</evidence>
<evidence type="ECO:0000256" key="7">
    <source>
        <dbReference type="RuleBase" id="RU363032"/>
    </source>
</evidence>
<protein>
    <submittedName>
        <fullName evidence="9">Binding-protein-dependent transport system inner membrane protein</fullName>
    </submittedName>
</protein>
<evidence type="ECO:0000256" key="5">
    <source>
        <dbReference type="ARBA" id="ARBA00022989"/>
    </source>
</evidence>
<dbReference type="PANTHER" id="PTHR43744:SF6">
    <property type="entry name" value="ABC TRANSPORTER PERMEASE PROTEIN YESQ-RELATED"/>
    <property type="match status" value="1"/>
</dbReference>
<keyword evidence="6 7" id="KW-0472">Membrane</keyword>
<feature type="transmembrane region" description="Helical" evidence="7">
    <location>
        <begin position="71"/>
        <end position="95"/>
    </location>
</feature>
<gene>
    <name evidence="9" type="ORF">PRIO_4869</name>
</gene>
<dbReference type="RefSeq" id="WP_020426110.1">
    <property type="nucleotide sequence ID" value="NZ_AGBD01000080.1"/>
</dbReference>
<evidence type="ECO:0000313" key="10">
    <source>
        <dbReference type="Proteomes" id="UP000033163"/>
    </source>
</evidence>
<dbReference type="PATRIC" id="fig|1073571.4.peg.5229"/>
<dbReference type="Gene3D" id="1.10.3720.10">
    <property type="entry name" value="MetI-like"/>
    <property type="match status" value="1"/>
</dbReference>
<sequence>MEATRSSKRFVTHISLLVVSLIMMYPIFWWLGASLKTNEEMSSANLFPKIPHWANFSDGWVSVPNFTFAHFYLNTFELVAGVLFTSVVACSLVAFAFSRLDFPLRNFWFAIMLVTLMLPTQVTIVPQYVMFSKWGWINTYLPFYIPHLFAGGIGGPFFIYLLVQFMRSVPKELDEAAKIDGCSWFSIYWRIMLPLVKPALVTVAIYCFLWNWDDFFGQMLYINTIDKYTINLALKLFIDSQGSVPWGQMLAMSLVSIVPSVLIFFLAQKHFVEGMSAGALKG</sequence>
<name>A0A0E4HCI9_9BACL</name>
<dbReference type="HOGENOM" id="CLU_016047_1_1_9"/>
<dbReference type="InterPro" id="IPR035906">
    <property type="entry name" value="MetI-like_sf"/>
</dbReference>
<evidence type="ECO:0000256" key="3">
    <source>
        <dbReference type="ARBA" id="ARBA00022475"/>
    </source>
</evidence>
<keyword evidence="4 7" id="KW-0812">Transmembrane</keyword>
<keyword evidence="5 7" id="KW-1133">Transmembrane helix</keyword>
<dbReference type="Pfam" id="PF00528">
    <property type="entry name" value="BPD_transp_1"/>
    <property type="match status" value="1"/>
</dbReference>
<keyword evidence="2 7" id="KW-0813">Transport</keyword>
<feature type="transmembrane region" description="Helical" evidence="7">
    <location>
        <begin position="107"/>
        <end position="131"/>
    </location>
</feature>
<dbReference type="GO" id="GO:0005886">
    <property type="term" value="C:plasma membrane"/>
    <property type="evidence" value="ECO:0007669"/>
    <property type="project" value="UniProtKB-SubCell"/>
</dbReference>
<dbReference type="InterPro" id="IPR000515">
    <property type="entry name" value="MetI-like"/>
</dbReference>
<feature type="transmembrane region" description="Helical" evidence="7">
    <location>
        <begin position="12"/>
        <end position="31"/>
    </location>
</feature>
<feature type="transmembrane region" description="Helical" evidence="7">
    <location>
        <begin position="187"/>
        <end position="212"/>
    </location>
</feature>
<dbReference type="CDD" id="cd06261">
    <property type="entry name" value="TM_PBP2"/>
    <property type="match status" value="1"/>
</dbReference>
<evidence type="ECO:0000256" key="1">
    <source>
        <dbReference type="ARBA" id="ARBA00004651"/>
    </source>
</evidence>